<keyword evidence="3" id="KW-1185">Reference proteome</keyword>
<evidence type="ECO:0000313" key="2">
    <source>
        <dbReference type="EMBL" id="MFG1709272.1"/>
    </source>
</evidence>
<protein>
    <recommendedName>
        <fullName evidence="4">Histidine kinase</fullName>
    </recommendedName>
</protein>
<keyword evidence="1" id="KW-1133">Transmembrane helix</keyword>
<keyword evidence="1" id="KW-0812">Transmembrane</keyword>
<evidence type="ECO:0008006" key="4">
    <source>
        <dbReference type="Google" id="ProtNLM"/>
    </source>
</evidence>
<accession>A0ABW7APD8</accession>
<evidence type="ECO:0000256" key="1">
    <source>
        <dbReference type="SAM" id="Phobius"/>
    </source>
</evidence>
<dbReference type="Proteomes" id="UP001603978">
    <property type="component" value="Unassembled WGS sequence"/>
</dbReference>
<dbReference type="RefSeq" id="WP_393173887.1">
    <property type="nucleotide sequence ID" value="NZ_JBICRM010000034.1"/>
</dbReference>
<dbReference type="EMBL" id="JBICRM010000034">
    <property type="protein sequence ID" value="MFG1709272.1"/>
    <property type="molecule type" value="Genomic_DNA"/>
</dbReference>
<feature type="transmembrane region" description="Helical" evidence="1">
    <location>
        <begin position="87"/>
        <end position="105"/>
    </location>
</feature>
<sequence length="113" mass="11371">MSVVPAPSTGWFDSALRVTAVTLSWLAVVLATALLCRPTPGTEVLVPVVVAVAVAVVILFGRPVGGSLALFSAAVLAVAVWGEVGGVALVVSTIAALVLLPVHAVQPGPRRGR</sequence>
<evidence type="ECO:0000313" key="3">
    <source>
        <dbReference type="Proteomes" id="UP001603978"/>
    </source>
</evidence>
<gene>
    <name evidence="2" type="ORF">ACFLIM_39380</name>
</gene>
<feature type="transmembrane region" description="Helical" evidence="1">
    <location>
        <begin position="48"/>
        <end position="81"/>
    </location>
</feature>
<feature type="transmembrane region" description="Helical" evidence="1">
    <location>
        <begin position="15"/>
        <end position="36"/>
    </location>
</feature>
<name>A0ABW7APD8_9ACTN</name>
<proteinExistence type="predicted"/>
<organism evidence="2 3">
    <name type="scientific">Nonomuraea marmarensis</name>
    <dbReference type="NCBI Taxonomy" id="3351344"/>
    <lineage>
        <taxon>Bacteria</taxon>
        <taxon>Bacillati</taxon>
        <taxon>Actinomycetota</taxon>
        <taxon>Actinomycetes</taxon>
        <taxon>Streptosporangiales</taxon>
        <taxon>Streptosporangiaceae</taxon>
        <taxon>Nonomuraea</taxon>
    </lineage>
</organism>
<keyword evidence="1" id="KW-0472">Membrane</keyword>
<reference evidence="2 3" key="1">
    <citation type="submission" date="2024-10" db="EMBL/GenBank/DDBJ databases">
        <authorList>
            <person name="Topkara A.R."/>
            <person name="Saygin H."/>
        </authorList>
    </citation>
    <scope>NUCLEOTIDE SEQUENCE [LARGE SCALE GENOMIC DNA]</scope>
    <source>
        <strain evidence="2 3">M3C6</strain>
    </source>
</reference>
<comment type="caution">
    <text evidence="2">The sequence shown here is derived from an EMBL/GenBank/DDBJ whole genome shotgun (WGS) entry which is preliminary data.</text>
</comment>